<evidence type="ECO:0000256" key="7">
    <source>
        <dbReference type="SAM" id="Phobius"/>
    </source>
</evidence>
<keyword evidence="3" id="KW-0813">Transport</keyword>
<dbReference type="PANTHER" id="PTHR31645">
    <property type="entry name" value="OLIGOPEPTIDE TRANSPORTER YGL114W-RELATED"/>
    <property type="match status" value="1"/>
</dbReference>
<evidence type="ECO:0000256" key="1">
    <source>
        <dbReference type="ARBA" id="ARBA00004141"/>
    </source>
</evidence>
<dbReference type="GO" id="GO:0035673">
    <property type="term" value="F:oligopeptide transmembrane transporter activity"/>
    <property type="evidence" value="ECO:0007669"/>
    <property type="project" value="InterPro"/>
</dbReference>
<proteinExistence type="inferred from homology"/>
<evidence type="ECO:0000256" key="3">
    <source>
        <dbReference type="ARBA" id="ARBA00022448"/>
    </source>
</evidence>
<keyword evidence="9" id="KW-1185">Reference proteome</keyword>
<comment type="similarity">
    <text evidence="2">Belongs to the YSL (TC 2.A.67.2) family.</text>
</comment>
<comment type="caution">
    <text evidence="8">The sequence shown here is derived from an EMBL/GenBank/DDBJ whole genome shotgun (WGS) entry which is preliminary data.</text>
</comment>
<evidence type="ECO:0000256" key="2">
    <source>
        <dbReference type="ARBA" id="ARBA00010276"/>
    </source>
</evidence>
<dbReference type="PANTHER" id="PTHR31645:SF9">
    <property type="entry name" value="METAL-NICOTIANAMINE TRANSPORTER YSL4-RELATED"/>
    <property type="match status" value="1"/>
</dbReference>
<reference evidence="8" key="1">
    <citation type="submission" date="2023-07" db="EMBL/GenBank/DDBJ databases">
        <title>A chromosome-level genome assembly of Lolium multiflorum.</title>
        <authorList>
            <person name="Chen Y."/>
            <person name="Copetti D."/>
            <person name="Kolliker R."/>
            <person name="Studer B."/>
        </authorList>
    </citation>
    <scope>NUCLEOTIDE SEQUENCE</scope>
    <source>
        <strain evidence="8">02402/16</strain>
        <tissue evidence="8">Leaf</tissue>
    </source>
</reference>
<dbReference type="Pfam" id="PF03169">
    <property type="entry name" value="OPT"/>
    <property type="match status" value="1"/>
</dbReference>
<dbReference type="Proteomes" id="UP001231189">
    <property type="component" value="Unassembled WGS sequence"/>
</dbReference>
<dbReference type="InterPro" id="IPR004813">
    <property type="entry name" value="OPT"/>
</dbReference>
<dbReference type="InterPro" id="IPR045035">
    <property type="entry name" value="YSL-like"/>
</dbReference>
<feature type="transmembrane region" description="Helical" evidence="7">
    <location>
        <begin position="98"/>
        <end position="120"/>
    </location>
</feature>
<accession>A0AAD8X3A4</accession>
<protein>
    <submittedName>
        <fullName evidence="8">Uncharacterized protein</fullName>
    </submittedName>
</protein>
<evidence type="ECO:0000313" key="8">
    <source>
        <dbReference type="EMBL" id="KAK1693950.1"/>
    </source>
</evidence>
<keyword evidence="6 7" id="KW-0472">Membrane</keyword>
<evidence type="ECO:0000256" key="6">
    <source>
        <dbReference type="ARBA" id="ARBA00023136"/>
    </source>
</evidence>
<dbReference type="GO" id="GO:0016020">
    <property type="term" value="C:membrane"/>
    <property type="evidence" value="ECO:0007669"/>
    <property type="project" value="UniProtKB-SubCell"/>
</dbReference>
<comment type="subcellular location">
    <subcellularLocation>
        <location evidence="1">Membrane</location>
        <topology evidence="1">Multi-pass membrane protein</topology>
    </subcellularLocation>
</comment>
<feature type="transmembrane region" description="Helical" evidence="7">
    <location>
        <begin position="149"/>
        <end position="167"/>
    </location>
</feature>
<feature type="transmembrane region" description="Helical" evidence="7">
    <location>
        <begin position="57"/>
        <end position="78"/>
    </location>
</feature>
<keyword evidence="4 7" id="KW-0812">Transmembrane</keyword>
<feature type="transmembrane region" description="Helical" evidence="7">
    <location>
        <begin position="30"/>
        <end position="50"/>
    </location>
</feature>
<dbReference type="AlphaFoldDB" id="A0AAD8X3A4"/>
<organism evidence="8 9">
    <name type="scientific">Lolium multiflorum</name>
    <name type="common">Italian ryegrass</name>
    <name type="synonym">Lolium perenne subsp. multiflorum</name>
    <dbReference type="NCBI Taxonomy" id="4521"/>
    <lineage>
        <taxon>Eukaryota</taxon>
        <taxon>Viridiplantae</taxon>
        <taxon>Streptophyta</taxon>
        <taxon>Embryophyta</taxon>
        <taxon>Tracheophyta</taxon>
        <taxon>Spermatophyta</taxon>
        <taxon>Magnoliopsida</taxon>
        <taxon>Liliopsida</taxon>
        <taxon>Poales</taxon>
        <taxon>Poaceae</taxon>
        <taxon>BOP clade</taxon>
        <taxon>Pooideae</taxon>
        <taxon>Poodae</taxon>
        <taxon>Poeae</taxon>
        <taxon>Poeae Chloroplast Group 2 (Poeae type)</taxon>
        <taxon>Loliodinae</taxon>
        <taxon>Loliinae</taxon>
        <taxon>Lolium</taxon>
    </lineage>
</organism>
<gene>
    <name evidence="8" type="ORF">QYE76_010647</name>
</gene>
<evidence type="ECO:0000313" key="9">
    <source>
        <dbReference type="Proteomes" id="UP001231189"/>
    </source>
</evidence>
<keyword evidence="5 7" id="KW-1133">Transmembrane helix</keyword>
<sequence>MDATIGDPTVASSVERVFESQLLPGIWGQVTFRSMAISVVLGTVFGFVGLRIMMKAGIIQALNLPINVLSFFFLKWFINLLRAFGFTTLPFSRQENVLILTTVTTCLNVAISGGFANYVVGMTSLVAKSLGVENPDPRDVVDNFPTGRWMLFLFVISMVGIMTSVPLNKELSKLTLLIVFTPLKELT</sequence>
<name>A0AAD8X3A4_LOLMU</name>
<dbReference type="EMBL" id="JAUUTY010000001">
    <property type="protein sequence ID" value="KAK1693950.1"/>
    <property type="molecule type" value="Genomic_DNA"/>
</dbReference>
<evidence type="ECO:0000256" key="5">
    <source>
        <dbReference type="ARBA" id="ARBA00022989"/>
    </source>
</evidence>
<evidence type="ECO:0000256" key="4">
    <source>
        <dbReference type="ARBA" id="ARBA00022692"/>
    </source>
</evidence>